<accession>A0AAE3E9S2</accession>
<keyword evidence="1" id="KW-0472">Membrane</keyword>
<reference evidence="2" key="1">
    <citation type="submission" date="2021-10" db="EMBL/GenBank/DDBJ databases">
        <title>Anaerobic single-cell dispensing facilitates the cultivation of human gut bacteria.</title>
        <authorList>
            <person name="Afrizal A."/>
        </authorList>
    </citation>
    <scope>NUCLEOTIDE SEQUENCE</scope>
    <source>
        <strain evidence="2">CLA-AA-H215</strain>
    </source>
</reference>
<dbReference type="Proteomes" id="UP001198182">
    <property type="component" value="Unassembled WGS sequence"/>
</dbReference>
<evidence type="ECO:0000313" key="3">
    <source>
        <dbReference type="Proteomes" id="UP001198182"/>
    </source>
</evidence>
<name>A0AAE3E9S2_9FIRM</name>
<protein>
    <submittedName>
        <fullName evidence="2">Uncharacterized protein</fullName>
    </submittedName>
</protein>
<keyword evidence="1" id="KW-1133">Transmembrane helix</keyword>
<keyword evidence="3" id="KW-1185">Reference proteome</keyword>
<organism evidence="2 3">
    <name type="scientific">Hominifimenecus microfluidus</name>
    <dbReference type="NCBI Taxonomy" id="2885348"/>
    <lineage>
        <taxon>Bacteria</taxon>
        <taxon>Bacillati</taxon>
        <taxon>Bacillota</taxon>
        <taxon>Clostridia</taxon>
        <taxon>Lachnospirales</taxon>
        <taxon>Lachnospiraceae</taxon>
        <taxon>Hominifimenecus</taxon>
    </lineage>
</organism>
<comment type="caution">
    <text evidence="2">The sequence shown here is derived from an EMBL/GenBank/DDBJ whole genome shotgun (WGS) entry which is preliminary data.</text>
</comment>
<evidence type="ECO:0000256" key="1">
    <source>
        <dbReference type="SAM" id="Phobius"/>
    </source>
</evidence>
<feature type="transmembrane region" description="Helical" evidence="1">
    <location>
        <begin position="21"/>
        <end position="43"/>
    </location>
</feature>
<evidence type="ECO:0000313" key="2">
    <source>
        <dbReference type="EMBL" id="MCC2230015.1"/>
    </source>
</evidence>
<proteinExistence type="predicted"/>
<keyword evidence="1" id="KW-0812">Transmembrane</keyword>
<dbReference type="EMBL" id="JAJEQR010000007">
    <property type="protein sequence ID" value="MCC2230015.1"/>
    <property type="molecule type" value="Genomic_DNA"/>
</dbReference>
<sequence>MMKEAIEKGHYGYIDRRKKNQLIKTLICAVVIVFLAGLGYMIFGTKLNFIMVPAMLMVIPMANFFVAFAGLAAFDTASAEHYAAVRAYDEQGMLLSDLVIVNAKGARMHAEFAVVYKNGVIAYSYSRKWKPGDIELTINDILQRRGIPMRMKVYSSWEEFMERINGLEAPDSESEKRVSMAKEAVLSACL</sequence>
<feature type="transmembrane region" description="Helical" evidence="1">
    <location>
        <begin position="49"/>
        <end position="74"/>
    </location>
</feature>
<dbReference type="AlphaFoldDB" id="A0AAE3E9S2"/>
<dbReference type="RefSeq" id="WP_308452750.1">
    <property type="nucleotide sequence ID" value="NZ_JAJEQR010000007.1"/>
</dbReference>
<gene>
    <name evidence="2" type="ORF">LKD81_03230</name>
</gene>